<name>A0A9X1MCT2_9MICC</name>
<keyword evidence="2" id="KW-1185">Reference proteome</keyword>
<evidence type="ECO:0000313" key="2">
    <source>
        <dbReference type="Proteomes" id="UP001139158"/>
    </source>
</evidence>
<reference evidence="1" key="1">
    <citation type="submission" date="2021-10" db="EMBL/GenBank/DDBJ databases">
        <title>Novel species in genus Arthrobacter.</title>
        <authorList>
            <person name="Liu Y."/>
        </authorList>
    </citation>
    <scope>NUCLEOTIDE SEQUENCE</scope>
    <source>
        <strain evidence="1">Zg-Y453</strain>
    </source>
</reference>
<protein>
    <submittedName>
        <fullName evidence="1">Uncharacterized protein</fullName>
    </submittedName>
</protein>
<dbReference type="RefSeq" id="WP_227894912.1">
    <property type="nucleotide sequence ID" value="NZ_CP099466.1"/>
</dbReference>
<dbReference type="Proteomes" id="UP001139158">
    <property type="component" value="Unassembled WGS sequence"/>
</dbReference>
<evidence type="ECO:0000313" key="1">
    <source>
        <dbReference type="EMBL" id="MCC3297166.1"/>
    </source>
</evidence>
<accession>A0A9X1MCT2</accession>
<proteinExistence type="predicted"/>
<sequence>MAEPDYPRGQEYLPNGMRVPGMYGVLQGEWLRANSLGHGRLFLYTPAEESPGEQWQPSDDADDRGRPLSWTRIISERDLDRLVDVSVLATWQGLGVGILKYREGRVYAFVDGGPKEDQIRRGEIPEITIAGPGEYHGKFRWEDLSDVVLTEHDLLKVD</sequence>
<organism evidence="1 2">
    <name type="scientific">Arthrobacter caoxuetaonis</name>
    <dbReference type="NCBI Taxonomy" id="2886935"/>
    <lineage>
        <taxon>Bacteria</taxon>
        <taxon>Bacillati</taxon>
        <taxon>Actinomycetota</taxon>
        <taxon>Actinomycetes</taxon>
        <taxon>Micrococcales</taxon>
        <taxon>Micrococcaceae</taxon>
        <taxon>Arthrobacter</taxon>
    </lineage>
</organism>
<dbReference type="EMBL" id="JAJFZV010000004">
    <property type="protein sequence ID" value="MCC3297166.1"/>
    <property type="molecule type" value="Genomic_DNA"/>
</dbReference>
<comment type="caution">
    <text evidence="1">The sequence shown here is derived from an EMBL/GenBank/DDBJ whole genome shotgun (WGS) entry which is preliminary data.</text>
</comment>
<gene>
    <name evidence="1" type="ORF">LJ757_05020</name>
</gene>
<dbReference type="AlphaFoldDB" id="A0A9X1MCT2"/>